<dbReference type="GO" id="GO:0045892">
    <property type="term" value="P:negative regulation of DNA-templated transcription"/>
    <property type="evidence" value="ECO:0007669"/>
    <property type="project" value="TreeGrafter"/>
</dbReference>
<feature type="binding site" evidence="11">
    <location>
        <position position="39"/>
    </location>
    <ligand>
        <name>[4Fe-4S] cluster</name>
        <dbReference type="ChEBI" id="CHEBI:49883"/>
    </ligand>
</feature>
<comment type="subcellular location">
    <subcellularLocation>
        <location evidence="1 11">Cytoplasm</location>
    </subcellularLocation>
</comment>
<dbReference type="GO" id="GO:0047134">
    <property type="term" value="F:protein-disulfide reductase [NAD(P)H] activity"/>
    <property type="evidence" value="ECO:0007669"/>
    <property type="project" value="TreeGrafter"/>
</dbReference>
<evidence type="ECO:0000256" key="11">
    <source>
        <dbReference type="HAMAP-Rule" id="MF_01479"/>
    </source>
</evidence>
<evidence type="ECO:0000313" key="14">
    <source>
        <dbReference type="Proteomes" id="UP000654947"/>
    </source>
</evidence>
<comment type="PTM">
    <text evidence="11">The Fe-S cluster can be nitrosylated by nitric oxide (NO).</text>
</comment>
<evidence type="ECO:0000313" key="13">
    <source>
        <dbReference type="EMBL" id="GHD34472.1"/>
    </source>
</evidence>
<dbReference type="Pfam" id="PF02467">
    <property type="entry name" value="Whib"/>
    <property type="match status" value="1"/>
</dbReference>
<evidence type="ECO:0000256" key="6">
    <source>
        <dbReference type="ARBA" id="ARBA00023014"/>
    </source>
</evidence>
<keyword evidence="5 11" id="KW-0408">Iron</keyword>
<dbReference type="Proteomes" id="UP000654947">
    <property type="component" value="Unassembled WGS sequence"/>
</dbReference>
<comment type="cofactor">
    <cofactor evidence="11">
        <name>[4Fe-4S] cluster</name>
        <dbReference type="ChEBI" id="CHEBI:49883"/>
    </cofactor>
    <text evidence="11">Binds 1 [4Fe-4S] cluster per subunit. Following nitrosylation of the [4Fe-4S] cluster binds 1 [4Fe-8(NO)] cluster per subunit.</text>
</comment>
<dbReference type="InterPro" id="IPR003482">
    <property type="entry name" value="Whib"/>
</dbReference>
<proteinExistence type="inferred from homology"/>
<dbReference type="GO" id="GO:0005737">
    <property type="term" value="C:cytoplasm"/>
    <property type="evidence" value="ECO:0007669"/>
    <property type="project" value="UniProtKB-SubCell"/>
</dbReference>
<comment type="similarity">
    <text evidence="2 11">Belongs to the WhiB family.</text>
</comment>
<feature type="binding site" evidence="11">
    <location>
        <position position="12"/>
    </location>
    <ligand>
        <name>[4Fe-4S] cluster</name>
        <dbReference type="ChEBI" id="CHEBI:49883"/>
    </ligand>
</feature>
<name>A0A918XJ49_9ACTN</name>
<dbReference type="HAMAP" id="MF_01479">
    <property type="entry name" value="WhiB"/>
    <property type="match status" value="1"/>
</dbReference>
<keyword evidence="6 11" id="KW-0411">Iron-sulfur</keyword>
<evidence type="ECO:0000256" key="4">
    <source>
        <dbReference type="ARBA" id="ARBA00022723"/>
    </source>
</evidence>
<feature type="domain" description="4Fe-4S Wbl-type" evidence="12">
    <location>
        <begin position="11"/>
        <end position="69"/>
    </location>
</feature>
<dbReference type="GO" id="GO:0046872">
    <property type="term" value="F:metal ion binding"/>
    <property type="evidence" value="ECO:0007669"/>
    <property type="project" value="UniProtKB-KW"/>
</dbReference>
<gene>
    <name evidence="11" type="primary">whiB</name>
    <name evidence="13" type="ORF">GCM10007147_40130</name>
</gene>
<dbReference type="RefSeq" id="WP_017574955.1">
    <property type="nucleotide sequence ID" value="NZ_BMXL01000030.1"/>
</dbReference>
<keyword evidence="8 11" id="KW-0238">DNA-binding</keyword>
<evidence type="ECO:0000256" key="10">
    <source>
        <dbReference type="ARBA" id="ARBA00023163"/>
    </source>
</evidence>
<sequence>MPDPLTDSRARCRDRGLDPDAMFVTGAAQNLVKRVCYPCPLRTACLAYALDNRIECGVWGGMTERERRALRRRRPEVSDWAGLLQQAEQHNLNQPTRAA</sequence>
<dbReference type="PROSITE" id="PS51674">
    <property type="entry name" value="4FE4S_WBL"/>
    <property type="match status" value="1"/>
</dbReference>
<feature type="binding site" evidence="11">
    <location>
        <position position="45"/>
    </location>
    <ligand>
        <name>[4Fe-4S] cluster</name>
        <dbReference type="ChEBI" id="CHEBI:49883"/>
    </ligand>
</feature>
<keyword evidence="4 11" id="KW-0479">Metal-binding</keyword>
<keyword evidence="3 11" id="KW-0004">4Fe-4S</keyword>
<comment type="caution">
    <text evidence="13">The sequence shown here is derived from an EMBL/GenBank/DDBJ whole genome shotgun (WGS) entry which is preliminary data.</text>
</comment>
<evidence type="ECO:0000256" key="2">
    <source>
        <dbReference type="ARBA" id="ARBA00006597"/>
    </source>
</evidence>
<evidence type="ECO:0000256" key="1">
    <source>
        <dbReference type="ARBA" id="ARBA00004496"/>
    </source>
</evidence>
<keyword evidence="14" id="KW-1185">Reference proteome</keyword>
<dbReference type="GO" id="GO:0051539">
    <property type="term" value="F:4 iron, 4 sulfur cluster binding"/>
    <property type="evidence" value="ECO:0007669"/>
    <property type="project" value="UniProtKB-UniRule"/>
</dbReference>
<keyword evidence="11" id="KW-0963">Cytoplasm</keyword>
<comment type="PTM">
    <text evidence="11">Upon Fe-S cluster removal intramolecular disulfide bonds are formed.</text>
</comment>
<keyword evidence="10 11" id="KW-0804">Transcription</keyword>
<keyword evidence="7 11" id="KW-0805">Transcription regulation</keyword>
<feature type="binding site" evidence="11">
    <location>
        <position position="36"/>
    </location>
    <ligand>
        <name>[4Fe-4S] cluster</name>
        <dbReference type="ChEBI" id="CHEBI:49883"/>
    </ligand>
</feature>
<reference evidence="13 14" key="1">
    <citation type="journal article" date="2014" name="Int. J. Syst. Evol. Microbiol.">
        <title>Complete genome sequence of Corynebacterium casei LMG S-19264T (=DSM 44701T), isolated from a smear-ripened cheese.</title>
        <authorList>
            <consortium name="US DOE Joint Genome Institute (JGI-PGF)"/>
            <person name="Walter F."/>
            <person name="Albersmeier A."/>
            <person name="Kalinowski J."/>
            <person name="Ruckert C."/>
        </authorList>
    </citation>
    <scope>NUCLEOTIDE SEQUENCE [LARGE SCALE GENOMIC DNA]</scope>
    <source>
        <strain evidence="13 14">KCTC 19473</strain>
    </source>
</reference>
<evidence type="ECO:0000256" key="8">
    <source>
        <dbReference type="ARBA" id="ARBA00023125"/>
    </source>
</evidence>
<protein>
    <recommendedName>
        <fullName evidence="11">Transcriptional regulator WhiB</fullName>
    </recommendedName>
</protein>
<dbReference type="InterPro" id="IPR034768">
    <property type="entry name" value="4FE4S_WBL"/>
</dbReference>
<evidence type="ECO:0000256" key="9">
    <source>
        <dbReference type="ARBA" id="ARBA00023157"/>
    </source>
</evidence>
<evidence type="ECO:0000256" key="7">
    <source>
        <dbReference type="ARBA" id="ARBA00023015"/>
    </source>
</evidence>
<dbReference type="PANTHER" id="PTHR38839">
    <property type="entry name" value="TRANSCRIPTIONAL REGULATOR WHID-RELATED"/>
    <property type="match status" value="1"/>
</dbReference>
<accession>A0A918XJ49</accession>
<dbReference type="PANTHER" id="PTHR38839:SF7">
    <property type="entry name" value="TRANSCRIPTIONAL REGULATOR WHIB4"/>
    <property type="match status" value="1"/>
</dbReference>
<comment type="function">
    <text evidence="11">Acts as a transcriptional regulator. Probably redox-responsive. The apo- but not holo-form probably binds DNA.</text>
</comment>
<keyword evidence="9 11" id="KW-1015">Disulfide bond</keyword>
<dbReference type="GO" id="GO:0035731">
    <property type="term" value="F:dinitrosyl-iron complex binding"/>
    <property type="evidence" value="ECO:0007669"/>
    <property type="project" value="UniProtKB-UniRule"/>
</dbReference>
<organism evidence="13 14">
    <name type="scientific">Nocardiopsis kunsanensis</name>
    <dbReference type="NCBI Taxonomy" id="141693"/>
    <lineage>
        <taxon>Bacteria</taxon>
        <taxon>Bacillati</taxon>
        <taxon>Actinomycetota</taxon>
        <taxon>Actinomycetes</taxon>
        <taxon>Streptosporangiales</taxon>
        <taxon>Nocardiopsidaceae</taxon>
        <taxon>Nocardiopsis</taxon>
    </lineage>
</organism>
<dbReference type="GO" id="GO:0003677">
    <property type="term" value="F:DNA binding"/>
    <property type="evidence" value="ECO:0007669"/>
    <property type="project" value="UniProtKB-UniRule"/>
</dbReference>
<evidence type="ECO:0000256" key="3">
    <source>
        <dbReference type="ARBA" id="ARBA00022485"/>
    </source>
</evidence>
<dbReference type="AlphaFoldDB" id="A0A918XJ49"/>
<evidence type="ECO:0000256" key="5">
    <source>
        <dbReference type="ARBA" id="ARBA00023004"/>
    </source>
</evidence>
<dbReference type="EMBL" id="BMXL01000030">
    <property type="protein sequence ID" value="GHD34472.1"/>
    <property type="molecule type" value="Genomic_DNA"/>
</dbReference>
<dbReference type="GO" id="GO:0045454">
    <property type="term" value="P:cell redox homeostasis"/>
    <property type="evidence" value="ECO:0007669"/>
    <property type="project" value="TreeGrafter"/>
</dbReference>
<evidence type="ECO:0000259" key="12">
    <source>
        <dbReference type="PROSITE" id="PS51674"/>
    </source>
</evidence>